<keyword evidence="5" id="KW-1185">Reference proteome</keyword>
<feature type="region of interest" description="Disordered" evidence="2">
    <location>
        <begin position="773"/>
        <end position="799"/>
    </location>
</feature>
<feature type="region of interest" description="Disordered" evidence="2">
    <location>
        <begin position="626"/>
        <end position="678"/>
    </location>
</feature>
<dbReference type="SMART" id="SM00355">
    <property type="entry name" value="ZnF_C2H2"/>
    <property type="match status" value="5"/>
</dbReference>
<feature type="region of interest" description="Disordered" evidence="2">
    <location>
        <begin position="1307"/>
        <end position="1339"/>
    </location>
</feature>
<evidence type="ECO:0000259" key="3">
    <source>
        <dbReference type="PROSITE" id="PS50157"/>
    </source>
</evidence>
<evidence type="ECO:0000256" key="1">
    <source>
        <dbReference type="PROSITE-ProRule" id="PRU00042"/>
    </source>
</evidence>
<name>A0AAD6NHU4_DREDA</name>
<feature type="compositionally biased region" description="Polar residues" evidence="2">
    <location>
        <begin position="299"/>
        <end position="309"/>
    </location>
</feature>
<dbReference type="PROSITE" id="PS00028">
    <property type="entry name" value="ZINC_FINGER_C2H2_1"/>
    <property type="match status" value="1"/>
</dbReference>
<keyword evidence="1" id="KW-0479">Metal-binding</keyword>
<feature type="region of interest" description="Disordered" evidence="2">
    <location>
        <begin position="600"/>
        <end position="619"/>
    </location>
</feature>
<feature type="region of interest" description="Disordered" evidence="2">
    <location>
        <begin position="900"/>
        <end position="929"/>
    </location>
</feature>
<feature type="compositionally biased region" description="Polar residues" evidence="2">
    <location>
        <begin position="633"/>
        <end position="649"/>
    </location>
</feature>
<dbReference type="Gene3D" id="3.30.160.60">
    <property type="entry name" value="Classic Zinc Finger"/>
    <property type="match status" value="1"/>
</dbReference>
<feature type="region of interest" description="Disordered" evidence="2">
    <location>
        <begin position="134"/>
        <end position="162"/>
    </location>
</feature>
<dbReference type="Pfam" id="PF26082">
    <property type="entry name" value="zf-C2H2_AcuF"/>
    <property type="match status" value="1"/>
</dbReference>
<feature type="compositionally biased region" description="Basic and acidic residues" evidence="2">
    <location>
        <begin position="533"/>
        <end position="556"/>
    </location>
</feature>
<organism evidence="4 5">
    <name type="scientific">Drechslerella dactyloides</name>
    <name type="common">Nematode-trapping fungus</name>
    <name type="synonym">Arthrobotrys dactyloides</name>
    <dbReference type="NCBI Taxonomy" id="74499"/>
    <lineage>
        <taxon>Eukaryota</taxon>
        <taxon>Fungi</taxon>
        <taxon>Dikarya</taxon>
        <taxon>Ascomycota</taxon>
        <taxon>Pezizomycotina</taxon>
        <taxon>Orbiliomycetes</taxon>
        <taxon>Orbiliales</taxon>
        <taxon>Orbiliaceae</taxon>
        <taxon>Drechslerella</taxon>
    </lineage>
</organism>
<feature type="domain" description="C2H2-type" evidence="3">
    <location>
        <begin position="1585"/>
        <end position="1609"/>
    </location>
</feature>
<proteinExistence type="predicted"/>
<keyword evidence="1" id="KW-0862">Zinc</keyword>
<dbReference type="GO" id="GO:0008270">
    <property type="term" value="F:zinc ion binding"/>
    <property type="evidence" value="ECO:0007669"/>
    <property type="project" value="UniProtKB-KW"/>
</dbReference>
<feature type="region of interest" description="Disordered" evidence="2">
    <location>
        <begin position="190"/>
        <end position="244"/>
    </location>
</feature>
<dbReference type="InterPro" id="IPR058925">
    <property type="entry name" value="zf-C2H2_AcuF"/>
</dbReference>
<evidence type="ECO:0000313" key="4">
    <source>
        <dbReference type="EMBL" id="KAJ6258712.1"/>
    </source>
</evidence>
<feature type="compositionally biased region" description="Polar residues" evidence="2">
    <location>
        <begin position="1520"/>
        <end position="1539"/>
    </location>
</feature>
<feature type="compositionally biased region" description="Polar residues" evidence="2">
    <location>
        <begin position="1492"/>
        <end position="1513"/>
    </location>
</feature>
<feature type="compositionally biased region" description="Low complexity" evidence="2">
    <location>
        <begin position="140"/>
        <end position="162"/>
    </location>
</feature>
<comment type="caution">
    <text evidence="4">The sequence shown here is derived from an EMBL/GenBank/DDBJ whole genome shotgun (WGS) entry which is preliminary data.</text>
</comment>
<evidence type="ECO:0000256" key="2">
    <source>
        <dbReference type="SAM" id="MobiDB-lite"/>
    </source>
</evidence>
<accession>A0AAD6NHU4</accession>
<feature type="region of interest" description="Disordered" evidence="2">
    <location>
        <begin position="1482"/>
        <end position="1580"/>
    </location>
</feature>
<dbReference type="Proteomes" id="UP001221413">
    <property type="component" value="Unassembled WGS sequence"/>
</dbReference>
<dbReference type="PANTHER" id="PTHR35391">
    <property type="entry name" value="C2H2-TYPE DOMAIN-CONTAINING PROTEIN-RELATED"/>
    <property type="match status" value="1"/>
</dbReference>
<feature type="compositionally biased region" description="Low complexity" evidence="2">
    <location>
        <begin position="190"/>
        <end position="200"/>
    </location>
</feature>
<feature type="region of interest" description="Disordered" evidence="2">
    <location>
        <begin position="527"/>
        <end position="580"/>
    </location>
</feature>
<protein>
    <recommendedName>
        <fullName evidence="3">C2H2-type domain-containing protein</fullName>
    </recommendedName>
</protein>
<dbReference type="PROSITE" id="PS50157">
    <property type="entry name" value="ZINC_FINGER_C2H2_2"/>
    <property type="match status" value="1"/>
</dbReference>
<keyword evidence="1" id="KW-0863">Zinc-finger</keyword>
<reference evidence="4" key="1">
    <citation type="submission" date="2023-01" db="EMBL/GenBank/DDBJ databases">
        <title>The chitinases involved in constricting ring structure development in the nematode-trapping fungus Drechslerella dactyloides.</title>
        <authorList>
            <person name="Wang R."/>
            <person name="Zhang L."/>
            <person name="Tang P."/>
            <person name="Li S."/>
            <person name="Liang L."/>
        </authorList>
    </citation>
    <scope>NUCLEOTIDE SEQUENCE</scope>
    <source>
        <strain evidence="4">YMF1.00031</strain>
    </source>
</reference>
<evidence type="ECO:0000313" key="5">
    <source>
        <dbReference type="Proteomes" id="UP001221413"/>
    </source>
</evidence>
<dbReference type="PANTHER" id="PTHR35391:SF3">
    <property type="entry name" value="FINGER DOMAIN PROTEIN, PUTATIVE (AFU_ORTHOLOGUE AFUA_8G04300)-RELATED"/>
    <property type="match status" value="1"/>
</dbReference>
<sequence>MAGGNPESPSSKMREFVAMFGVTGERAPLSAQANSTPRNSTLKVYDTEELGGFTPNSAIPMQASMSNASSIHPSSSDFSMSPPAQYLDTTISSPDSSHGFGTTPGYDQYIPFDMSTPLPEEDMNIDDFIVHSSLKGNTQPTDSTLAAPTSTTTTTSSNAFPSPAMTHASLANTQARYGGADTEVYLSQQNSSLPSMSSPNITVDDHDATQSNRRIRKRSGDGEANLNRVLPNGKAAASTDDEIPSLKDQELMAIESENHMKVFRWLSGEGSGHLDAANKSNRTRSRSVGPSAKPEQNHDSNNASAQQQDVKPERTNSFIPVDGTPRGEGDVLFDDSEEESTDGHTSDEEGLPDSLIQDADLGFPDGIGSLDNDIGPPRHVDSIQRMTEDEEAALAGSDNHPSSFYRPAPWHDPPKPISTLNVREGITRAQPHSSNAAIERWKRANENIETASRVATFGTMRSRRYSIGEMDGLFKRMSFGQNDENLTVIHRPSQQDRKPSLFEVKNVLKRFSSAGHEHKGAALHALQNLSDRVTNKEQKPARKDSTRSKLGRERSPSRLSSLTRKLSKKRKQSDAEQPKDTASAFAGMAGLGMTIGGAAASEAASSSNPMSPQARRQSSLTKGRIEFGVPGLTSPTSTTRHQSQGSLNVPSFEPLEHEASDDEADAPHEPVPAPPPQLKIAIDKITPNRSGFAKHCVQLNPQLHQKLIERIAIEQVKRFRKLQESFLKHHAVVQTSGKCTNELQCGAVANQGREANAQNMESPNNAAYAMQEYDDSDDEGVPSTDGRVTATQFPPGVPMPPVSRLPAEFECTLCFKIKKFTKPSDWTKHVHEDVQPFTCTFPDCTEPKSFKRKADWVRHENEKHRHLEWWACNLPDCHHKCYRKDNFVQHLVREHKMPEVKVKAGKSGGATKAGAPARGSKKGKNTTEDDEANKLWDIVTACYRETTSKPNSEPCRFCGCRLQSWKKLTVHLARHMEAISLPVIGLIGEDAVLSPASTRRGNSTTVTPITPFNPSAFSASGPGGQGIVSPLVSEIQGMYMTAAPPAPFYSPTRPTAPGVYPSPHMTPQRKGGMVDNRIAYSNVMDPSLTATLQQQTQFQSMQPLQNDLDLFMGQLQQHQQAQHPHVPQNAIGGYNLHGTNMQFGIESHDGMLGYPNAGMVGHVAPGLGISNPAEYGGWSHGVQQTAEDETDRGNYDCTDGPDADDLKARCRLQQAAFRGIGVVCPENQEKKKSNHFSAEAVRLEKGLEAIESMLSANEKGENDDLPPHTIDEVVEEHQPERIEVRTPIQLVIGEDEAFEEEELMVAGDKGKGRSTEYASSPERLSMPANRPHSPLESPRDVVMSTPKFLVQDYDPVPEQEPLEARNASVHQHSPIRSEEDRPVQTEDELDETWVINFLEGIEATELDQVAQLSPDGLKRKYPNITTQRRLNLIKFALRGFVAGFSRGYQCGHAHAKISAVFSAPQPAPLVSSRTSLSVISPSHMPDGKASLSPLTPTSLAATSPTNRLGNDSGPTGIFGSAQQQTKEPPTFRGESSNSFVVPHLPRTNTAAQEVKPITNPNKAEDTTRPPPQSVATDADTVPEFHPCNYEKCGKTFTKKSEWKKHMQRHRRPFFCTFHWQERGEVQRFGSKDDWRRHEEHRHYQSEFYKCPGGSGDKSCLSDFSGRIEFEKHLEEHHKPIIASWTLPDGKINDDVKRNFLQQYHNGTDYIEDNFWCGFCAKLIAIPPEMTGRRGKEIRVNHVADHFHKEQKDIRLWVKYNECDLNDIPQSLENARKRYDRELNLRESDLEVLDQQRQLPPIKEIFGSSTEHFPANASGPSAVPPEFWICFQYQQNPPPAFCQFAVLGVAVTADFSKLDDFFLP</sequence>
<dbReference type="EMBL" id="JAQGDS010000008">
    <property type="protein sequence ID" value="KAJ6258712.1"/>
    <property type="molecule type" value="Genomic_DNA"/>
</dbReference>
<feature type="compositionally biased region" description="Basic and acidic residues" evidence="2">
    <location>
        <begin position="1375"/>
        <end position="1384"/>
    </location>
</feature>
<gene>
    <name evidence="4" type="ORF">Dda_6762</name>
</gene>
<dbReference type="InterPro" id="IPR013087">
    <property type="entry name" value="Znf_C2H2_type"/>
</dbReference>
<feature type="compositionally biased region" description="Acidic residues" evidence="2">
    <location>
        <begin position="331"/>
        <end position="340"/>
    </location>
</feature>
<feature type="region of interest" description="Disordered" evidence="2">
    <location>
        <begin position="272"/>
        <end position="415"/>
    </location>
</feature>
<feature type="compositionally biased region" description="Polar residues" evidence="2">
    <location>
        <begin position="608"/>
        <end position="619"/>
    </location>
</feature>
<feature type="region of interest" description="Disordered" evidence="2">
    <location>
        <begin position="1363"/>
        <end position="1386"/>
    </location>
</feature>